<dbReference type="EMBL" id="BAAACF010000001">
    <property type="protein sequence ID" value="GAA0725170.1"/>
    <property type="molecule type" value="Genomic_DNA"/>
</dbReference>
<dbReference type="InterPro" id="IPR050109">
    <property type="entry name" value="HTH-type_TetR-like_transc_reg"/>
</dbReference>
<dbReference type="InterPro" id="IPR001647">
    <property type="entry name" value="HTH_TetR"/>
</dbReference>
<keyword evidence="5" id="KW-1185">Reference proteome</keyword>
<dbReference type="PANTHER" id="PTHR30328:SF54">
    <property type="entry name" value="HTH-TYPE TRANSCRIPTIONAL REPRESSOR SCO4008"/>
    <property type="match status" value="1"/>
</dbReference>
<sequence>MKQRERNEASKDKILKAAIAEFGTKIYENASLNNICNDNNISKGLIYHYFKNKDELYLCCVKTCIDEFIDFLNNEERHYSDFQKDIKTYLDLRNQFFSNNPLFSNIFFGTVLQPPVHLKDEIKKLRTELDMLNVQRYKNALSNIVLRDEVSEDEAIEYFIIFQEMFNGYFQSKAYEFSDFNSLIEAHEMKMSKILDIMLYGIVKEDK</sequence>
<feature type="DNA-binding region" description="H-T-H motif" evidence="2">
    <location>
        <begin position="31"/>
        <end position="50"/>
    </location>
</feature>
<evidence type="ECO:0000256" key="1">
    <source>
        <dbReference type="ARBA" id="ARBA00023125"/>
    </source>
</evidence>
<dbReference type="SUPFAM" id="SSF46689">
    <property type="entry name" value="Homeodomain-like"/>
    <property type="match status" value="1"/>
</dbReference>
<evidence type="ECO:0000256" key="2">
    <source>
        <dbReference type="PROSITE-ProRule" id="PRU00335"/>
    </source>
</evidence>
<accession>A0ABN1J0G0</accession>
<comment type="caution">
    <text evidence="4">The sequence shown here is derived from an EMBL/GenBank/DDBJ whole genome shotgun (WGS) entry which is preliminary data.</text>
</comment>
<keyword evidence="1 2" id="KW-0238">DNA-binding</keyword>
<evidence type="ECO:0000313" key="5">
    <source>
        <dbReference type="Proteomes" id="UP001500339"/>
    </source>
</evidence>
<feature type="domain" description="HTH tetR-type" evidence="3">
    <location>
        <begin position="8"/>
        <end position="68"/>
    </location>
</feature>
<dbReference type="Proteomes" id="UP001500339">
    <property type="component" value="Unassembled WGS sequence"/>
</dbReference>
<dbReference type="Pfam" id="PF00440">
    <property type="entry name" value="TetR_N"/>
    <property type="match status" value="1"/>
</dbReference>
<dbReference type="InterPro" id="IPR036271">
    <property type="entry name" value="Tet_transcr_reg_TetR-rel_C_sf"/>
</dbReference>
<name>A0ABN1J0G0_9CLOT</name>
<dbReference type="PANTHER" id="PTHR30328">
    <property type="entry name" value="TRANSCRIPTIONAL REPRESSOR"/>
    <property type="match status" value="1"/>
</dbReference>
<dbReference type="PROSITE" id="PS50977">
    <property type="entry name" value="HTH_TETR_2"/>
    <property type="match status" value="1"/>
</dbReference>
<dbReference type="InterPro" id="IPR009057">
    <property type="entry name" value="Homeodomain-like_sf"/>
</dbReference>
<dbReference type="Gene3D" id="1.10.357.10">
    <property type="entry name" value="Tetracycline Repressor, domain 2"/>
    <property type="match status" value="1"/>
</dbReference>
<organism evidence="4 5">
    <name type="scientific">Clostridium malenominatum</name>
    <dbReference type="NCBI Taxonomy" id="1539"/>
    <lineage>
        <taxon>Bacteria</taxon>
        <taxon>Bacillati</taxon>
        <taxon>Bacillota</taxon>
        <taxon>Clostridia</taxon>
        <taxon>Eubacteriales</taxon>
        <taxon>Clostridiaceae</taxon>
        <taxon>Clostridium</taxon>
    </lineage>
</organism>
<reference evidence="4 5" key="1">
    <citation type="journal article" date="2019" name="Int. J. Syst. Evol. Microbiol.">
        <title>The Global Catalogue of Microorganisms (GCM) 10K type strain sequencing project: providing services to taxonomists for standard genome sequencing and annotation.</title>
        <authorList>
            <consortium name="The Broad Institute Genomics Platform"/>
            <consortium name="The Broad Institute Genome Sequencing Center for Infectious Disease"/>
            <person name="Wu L."/>
            <person name="Ma J."/>
        </authorList>
    </citation>
    <scope>NUCLEOTIDE SEQUENCE [LARGE SCALE GENOMIC DNA]</scope>
    <source>
        <strain evidence="4 5">JCM 1405</strain>
    </source>
</reference>
<dbReference type="SUPFAM" id="SSF48498">
    <property type="entry name" value="Tetracyclin repressor-like, C-terminal domain"/>
    <property type="match status" value="1"/>
</dbReference>
<protein>
    <submittedName>
        <fullName evidence="4">TetR/AcrR family transcriptional regulator</fullName>
    </submittedName>
</protein>
<dbReference type="RefSeq" id="WP_343769286.1">
    <property type="nucleotide sequence ID" value="NZ_BAAACF010000001.1"/>
</dbReference>
<evidence type="ECO:0000313" key="4">
    <source>
        <dbReference type="EMBL" id="GAA0725170.1"/>
    </source>
</evidence>
<proteinExistence type="predicted"/>
<evidence type="ECO:0000259" key="3">
    <source>
        <dbReference type="PROSITE" id="PS50977"/>
    </source>
</evidence>
<dbReference type="Gene3D" id="1.10.10.60">
    <property type="entry name" value="Homeodomain-like"/>
    <property type="match status" value="1"/>
</dbReference>
<gene>
    <name evidence="4" type="ORF">GCM10008905_20060</name>
</gene>